<evidence type="ECO:0000313" key="8">
    <source>
        <dbReference type="EMBL" id="OIR22169.1"/>
    </source>
</evidence>
<keyword evidence="3 5" id="KW-0547">Nucleotide-binding</keyword>
<feature type="binding site" evidence="5">
    <location>
        <position position="220"/>
    </location>
    <ligand>
        <name>ATP</name>
        <dbReference type="ChEBI" id="CHEBI:30616"/>
    </ligand>
</feature>
<evidence type="ECO:0000259" key="6">
    <source>
        <dbReference type="SMART" id="SM00382"/>
    </source>
</evidence>
<dbReference type="PANTHER" id="PTHR10763:SF22">
    <property type="entry name" value="ORC1-TYPE DNA REPLICATION PROTEIN"/>
    <property type="match status" value="1"/>
</dbReference>
<dbReference type="Gene3D" id="3.40.50.300">
    <property type="entry name" value="P-loop containing nucleotide triphosphate hydrolases"/>
    <property type="match status" value="1"/>
</dbReference>
<evidence type="ECO:0000256" key="1">
    <source>
        <dbReference type="ARBA" id="ARBA00006184"/>
    </source>
</evidence>
<feature type="binding site" evidence="5">
    <location>
        <position position="232"/>
    </location>
    <ligand>
        <name>ATP</name>
        <dbReference type="ChEBI" id="CHEBI:30616"/>
    </ligand>
</feature>
<dbReference type="CDD" id="cd00009">
    <property type="entry name" value="AAA"/>
    <property type="match status" value="1"/>
</dbReference>
<dbReference type="GO" id="GO:0005524">
    <property type="term" value="F:ATP binding"/>
    <property type="evidence" value="ECO:0007669"/>
    <property type="project" value="UniProtKB-UniRule"/>
</dbReference>
<keyword evidence="2 5" id="KW-0235">DNA replication</keyword>
<feature type="domain" description="AAA+ ATPase" evidence="6">
    <location>
        <begin position="60"/>
        <end position="229"/>
    </location>
</feature>
<dbReference type="InterPro" id="IPR055237">
    <property type="entry name" value="Cdc6_lid"/>
</dbReference>
<evidence type="ECO:0000256" key="3">
    <source>
        <dbReference type="ARBA" id="ARBA00022741"/>
    </source>
</evidence>
<dbReference type="InterPro" id="IPR049945">
    <property type="entry name" value="AAA_22"/>
</dbReference>
<dbReference type="CDD" id="cd08768">
    <property type="entry name" value="Cdc6_C"/>
    <property type="match status" value="1"/>
</dbReference>
<reference evidence="8 9" key="1">
    <citation type="submission" date="2016-08" db="EMBL/GenBank/DDBJ databases">
        <title>New Insights into Marine Group III Euryarchaeota, from dark to light.</title>
        <authorList>
            <person name="Haro-Moreno J.M."/>
            <person name="Rodriguez-Valera F."/>
            <person name="Lopez-Garcia P."/>
            <person name="Moreira D."/>
            <person name="Martin-Cuadrado A.B."/>
        </authorList>
    </citation>
    <scope>NUCLEOTIDE SEQUENCE [LARGE SCALE GENOMIC DNA]</scope>
    <source>
        <strain evidence="8">CG-Epi2</strain>
    </source>
</reference>
<evidence type="ECO:0000313" key="9">
    <source>
        <dbReference type="Proteomes" id="UP000183615"/>
    </source>
</evidence>
<dbReference type="PANTHER" id="PTHR10763">
    <property type="entry name" value="CELL DIVISION CONTROL PROTEIN 6-RELATED"/>
    <property type="match status" value="1"/>
</dbReference>
<dbReference type="InterPro" id="IPR050311">
    <property type="entry name" value="ORC1/CDC6"/>
</dbReference>
<dbReference type="InterPro" id="IPR036390">
    <property type="entry name" value="WH_DNA-bd_sf"/>
</dbReference>
<evidence type="ECO:0000256" key="2">
    <source>
        <dbReference type="ARBA" id="ARBA00022705"/>
    </source>
</evidence>
<dbReference type="NCBIfam" id="TIGR02928">
    <property type="entry name" value="orc1/cdc6 family replication initiation protein"/>
    <property type="match status" value="1"/>
</dbReference>
<dbReference type="Proteomes" id="UP000183615">
    <property type="component" value="Unassembled WGS sequence"/>
</dbReference>
<dbReference type="GO" id="GO:0006260">
    <property type="term" value="P:DNA replication"/>
    <property type="evidence" value="ECO:0007669"/>
    <property type="project" value="UniProtKB-UniRule"/>
</dbReference>
<dbReference type="InterPro" id="IPR027417">
    <property type="entry name" value="P-loop_NTPase"/>
</dbReference>
<dbReference type="FunFam" id="3.40.50.300:FF:000930">
    <property type="entry name" value="ORC1-type DNA replication protein"/>
    <property type="match status" value="1"/>
</dbReference>
<comment type="caution">
    <text evidence="8">The sequence shown here is derived from an EMBL/GenBank/DDBJ whole genome shotgun (WGS) entry which is preliminary data.</text>
</comment>
<dbReference type="AlphaFoldDB" id="A0A1J5TMK4"/>
<evidence type="ECO:0000256" key="4">
    <source>
        <dbReference type="ARBA" id="ARBA00022840"/>
    </source>
</evidence>
<dbReference type="GO" id="GO:0016887">
    <property type="term" value="F:ATP hydrolysis activity"/>
    <property type="evidence" value="ECO:0007669"/>
    <property type="project" value="InterPro"/>
</dbReference>
<evidence type="ECO:0000259" key="7">
    <source>
        <dbReference type="SMART" id="SM01074"/>
    </source>
</evidence>
<comment type="function">
    <text evidence="5">Involved in regulation of DNA replication.</text>
</comment>
<dbReference type="SUPFAM" id="SSF46785">
    <property type="entry name" value="Winged helix' DNA-binding domain"/>
    <property type="match status" value="1"/>
</dbReference>
<keyword evidence="4 5" id="KW-0067">ATP-binding</keyword>
<dbReference type="SMART" id="SM01074">
    <property type="entry name" value="Cdc6_C"/>
    <property type="match status" value="1"/>
</dbReference>
<dbReference type="InterPro" id="IPR014277">
    <property type="entry name" value="Orc1/Cdc6_arc"/>
</dbReference>
<organism evidence="8 9">
    <name type="scientific">Marine Group III euryarchaeote CG-Epi2</name>
    <dbReference type="NCBI Taxonomy" id="1888996"/>
    <lineage>
        <taxon>Archaea</taxon>
        <taxon>Methanobacteriati</taxon>
        <taxon>Thermoplasmatota</taxon>
        <taxon>Thermoplasmata</taxon>
        <taxon>Candidatus Thermoprofundales</taxon>
    </lineage>
</organism>
<dbReference type="InterPro" id="IPR036388">
    <property type="entry name" value="WH-like_DNA-bd_sf"/>
</dbReference>
<sequence length="426" mass="47645">MEKVQNTGSRNVFDKIMKKERIFKNREALSSTFIPSYFPHRDDEINGFANILKPALYGARPSNILIYGQTGTGKTAVAKFICEQILEKAENENKKIHTAYINCKQTNTPYGVLTNIGKSYSSEWETIVPNAGWRIDKVYAALKQKADDNGGIAIVILDEIDALVNKKGDDILYHLTGLNSDLSNSKISLIGISNDSKFTTWLDPRVKSRLGEESLTFAPYNAIQIEEILAQRAQIAFHENVVDPLVLTVCASRAAQQHGDARKALDLLRISAELAERDDCELVTVKYVNKAQNIMEIDQVRSIVSTLPIQYKATLAGVVLNQGKRKDGHQTTGEVYSTYMQICKHFSLDHLSQRRVGHIISELDMQGMINAKIVSLGRQGRTKFISMAIDQVQIDELFAEDAFLSDINIELTKSGNYISSTQLRLI</sequence>
<dbReference type="Gene3D" id="1.10.8.60">
    <property type="match status" value="1"/>
</dbReference>
<dbReference type="InterPro" id="IPR015163">
    <property type="entry name" value="Cdc6_C"/>
</dbReference>
<gene>
    <name evidence="8" type="ORF">BET99_01170</name>
</gene>
<dbReference type="SMART" id="SM00382">
    <property type="entry name" value="AAA"/>
    <property type="match status" value="1"/>
</dbReference>
<accession>A0A1J5TMK4</accession>
<dbReference type="Gene3D" id="1.10.10.10">
    <property type="entry name" value="Winged helix-like DNA-binding domain superfamily/Winged helix DNA-binding domain"/>
    <property type="match status" value="1"/>
</dbReference>
<dbReference type="FunFam" id="1.10.8.60:FF:000073">
    <property type="entry name" value="ORC1-type DNA replication protein"/>
    <property type="match status" value="1"/>
</dbReference>
<dbReference type="HAMAP" id="MF_01407">
    <property type="entry name" value="ORC1_type_DNA_replic_protein"/>
    <property type="match status" value="1"/>
</dbReference>
<feature type="binding site" evidence="5">
    <location>
        <begin position="72"/>
        <end position="76"/>
    </location>
    <ligand>
        <name>ATP</name>
        <dbReference type="ChEBI" id="CHEBI:30616"/>
    </ligand>
</feature>
<dbReference type="InterPro" id="IPR025662">
    <property type="entry name" value="Sigma_54_int_dom_ATP-bd_1"/>
</dbReference>
<proteinExistence type="inferred from homology"/>
<dbReference type="PROSITE" id="PS00675">
    <property type="entry name" value="SIGMA54_INTERACT_1"/>
    <property type="match status" value="1"/>
</dbReference>
<dbReference type="SUPFAM" id="SSF52540">
    <property type="entry name" value="P-loop containing nucleoside triphosphate hydrolases"/>
    <property type="match status" value="1"/>
</dbReference>
<protein>
    <recommendedName>
        <fullName evidence="5">ORC1-type DNA replication protein</fullName>
    </recommendedName>
</protein>
<dbReference type="EMBL" id="MIYZ01000023">
    <property type="protein sequence ID" value="OIR22169.1"/>
    <property type="molecule type" value="Genomic_DNA"/>
</dbReference>
<evidence type="ECO:0000256" key="5">
    <source>
        <dbReference type="HAMAP-Rule" id="MF_01407"/>
    </source>
</evidence>
<name>A0A1J5TMK4_9ARCH</name>
<feature type="domain" description="Cdc6 C-terminal" evidence="7">
    <location>
        <begin position="315"/>
        <end position="398"/>
    </location>
</feature>
<dbReference type="InterPro" id="IPR003593">
    <property type="entry name" value="AAA+_ATPase"/>
</dbReference>
<dbReference type="Pfam" id="PF13401">
    <property type="entry name" value="AAA_22"/>
    <property type="match status" value="1"/>
</dbReference>
<dbReference type="Pfam" id="PF09079">
    <property type="entry name" value="WHD_Cdc6"/>
    <property type="match status" value="1"/>
</dbReference>
<dbReference type="Pfam" id="PF22703">
    <property type="entry name" value="Cdc6_lid"/>
    <property type="match status" value="1"/>
</dbReference>
<comment type="similarity">
    <text evidence="1 5">Belongs to the CDC6/cdc18 family.</text>
</comment>